<dbReference type="PANTHER" id="PTHR33625:SF2">
    <property type="entry name" value="POST-SET DOMAIN-CONTAINING PROTEIN"/>
    <property type="match status" value="1"/>
</dbReference>
<dbReference type="AlphaFoldDB" id="A0A8J4QMD8"/>
<organism evidence="1 2">
    <name type="scientific">Castanea mollissima</name>
    <name type="common">Chinese chestnut</name>
    <dbReference type="NCBI Taxonomy" id="60419"/>
    <lineage>
        <taxon>Eukaryota</taxon>
        <taxon>Viridiplantae</taxon>
        <taxon>Streptophyta</taxon>
        <taxon>Embryophyta</taxon>
        <taxon>Tracheophyta</taxon>
        <taxon>Spermatophyta</taxon>
        <taxon>Magnoliopsida</taxon>
        <taxon>eudicotyledons</taxon>
        <taxon>Gunneridae</taxon>
        <taxon>Pentapetalae</taxon>
        <taxon>rosids</taxon>
        <taxon>fabids</taxon>
        <taxon>Fagales</taxon>
        <taxon>Fagaceae</taxon>
        <taxon>Castanea</taxon>
    </lineage>
</organism>
<keyword evidence="2" id="KW-1185">Reference proteome</keyword>
<name>A0A8J4QMD8_9ROSI</name>
<reference evidence="1" key="1">
    <citation type="submission" date="2020-03" db="EMBL/GenBank/DDBJ databases">
        <title>Castanea mollissima Vanexum genome sequencing.</title>
        <authorList>
            <person name="Staton M."/>
        </authorList>
    </citation>
    <scope>NUCLEOTIDE SEQUENCE</scope>
    <source>
        <tissue evidence="1">Leaf</tissue>
    </source>
</reference>
<dbReference type="EMBL" id="JRKL02003577">
    <property type="protein sequence ID" value="KAF3954816.1"/>
    <property type="molecule type" value="Genomic_DNA"/>
</dbReference>
<dbReference type="PANTHER" id="PTHR33625">
    <property type="entry name" value="OS08G0179900 PROTEIN"/>
    <property type="match status" value="1"/>
</dbReference>
<proteinExistence type="predicted"/>
<sequence>METVDGREEKRATGSLYNLVFGQVPSQLEIENAIHALQNFMLGKSSSGSELKWLEQKLDCFDPRLLLSQGYRRLCDAFQMLQTDPIVKVNSSSDFSAAFSCCPGLLHCEINFLLKRQGQLHVGSVYGGKDSLRLEGDVGLTVNPLPAFCISARSPSPSGIGLGIPDEAISSFSLPLMDWMKVNCNSNAASQYHSPWQILFPFGVWAIWLHKNKLVFNPHLFSTQDKVVDTYVAKAYEFFVVSGTSSLPRPFHFMLVSWHILPPGWVKLSTDDFSLGNLGLARVSGLIRDHSGSWICGFA</sequence>
<comment type="caution">
    <text evidence="1">The sequence shown here is derived from an EMBL/GenBank/DDBJ whole genome shotgun (WGS) entry which is preliminary data.</text>
</comment>
<dbReference type="OrthoDB" id="737041at2759"/>
<gene>
    <name evidence="1" type="ORF">CMV_019894</name>
</gene>
<evidence type="ECO:0000313" key="1">
    <source>
        <dbReference type="EMBL" id="KAF3954816.1"/>
    </source>
</evidence>
<accession>A0A8J4QMD8</accession>
<evidence type="ECO:0000313" key="2">
    <source>
        <dbReference type="Proteomes" id="UP000737018"/>
    </source>
</evidence>
<dbReference type="Proteomes" id="UP000737018">
    <property type="component" value="Unassembled WGS sequence"/>
</dbReference>
<protein>
    <submittedName>
        <fullName evidence="1">Uncharacterized protein</fullName>
    </submittedName>
</protein>